<gene>
    <name evidence="2" type="primary">OSJNBb0089B03.5</name>
</gene>
<sequence length="424" mass="47419">MAETLAEDAADAPLDAAAIRSRLERLALSRRGEEEVASAAAAAADAVRRLPSVEDVEPLQGLEFDAWASSAAPMESDFDAFMEWLSKEVSLAEEENRKLSVEISSVAETTLKACSSQFSLQHLTLCYLDSIQLDADIAELESSLKKIDSQGLKHLEASHIAELSVSTDSCRDQIKFDKDYKYEVLELNQQLEKYENDLKLLENQKSAEAMWELESMLSEANVLDFKDNCLRVFLKEAVLTPECLMYGKESDCSVNSFVSDHELLIEVGENMEPKKVQIFPDDTCVDILLDKLKASRETISTTSLGWIIRQFQHHIIINTLRRSLVKDANNSRHSFEYIDKDGTILAHLAGGIDAFIKISADWPLSSCGLKLISIHSSRAQSADISLALLSKTKELANGLELQTRRHLVKFVDAIEDILFREMRS</sequence>
<reference evidence="3" key="2">
    <citation type="journal article" date="2008" name="Nucleic Acids Res.">
        <title>The rice annotation project database (RAP-DB): 2008 update.</title>
        <authorList>
            <consortium name="The rice annotation project (RAP)"/>
        </authorList>
    </citation>
    <scope>GENOME REANNOTATION</scope>
    <source>
        <strain evidence="3">cv. Nipponbare</strain>
    </source>
</reference>
<dbReference type="PANTHER" id="PTHR36037">
    <property type="entry name" value="RNA-DIRECTED DNA POLYMERASE (REVERSE TRANSCRIPTASE)-RELATED FAMILY PROTEIN"/>
    <property type="match status" value="1"/>
</dbReference>
<dbReference type="AlphaFoldDB" id="Q7XNQ6"/>
<organism evidence="2 3">
    <name type="scientific">Oryza sativa subsp. japonica</name>
    <name type="common">Rice</name>
    <dbReference type="NCBI Taxonomy" id="39947"/>
    <lineage>
        <taxon>Eukaryota</taxon>
        <taxon>Viridiplantae</taxon>
        <taxon>Streptophyta</taxon>
        <taxon>Embryophyta</taxon>
        <taxon>Tracheophyta</taxon>
        <taxon>Spermatophyta</taxon>
        <taxon>Magnoliopsida</taxon>
        <taxon>Liliopsida</taxon>
        <taxon>Poales</taxon>
        <taxon>Poaceae</taxon>
        <taxon>BOP clade</taxon>
        <taxon>Oryzoideae</taxon>
        <taxon>Oryzeae</taxon>
        <taxon>Oryzinae</taxon>
        <taxon>Oryza</taxon>
        <taxon>Oryza sativa</taxon>
    </lineage>
</organism>
<evidence type="ECO:0000313" key="2">
    <source>
        <dbReference type="EMBL" id="CAE03991.1"/>
    </source>
</evidence>
<dbReference type="PANTHER" id="PTHR36037:SF1">
    <property type="entry name" value="RNA-DIRECTED DNA POLYMERASE (REVERSE TRANSCRIPTASE)-RELATED FAMILY PROTEIN"/>
    <property type="match status" value="1"/>
</dbReference>
<keyword evidence="1" id="KW-0175">Coiled coil</keyword>
<accession>Q7XNQ6</accession>
<dbReference type="EMBL" id="AL607000">
    <property type="protein sequence ID" value="CAE03991.1"/>
    <property type="molecule type" value="Genomic_DNA"/>
</dbReference>
<dbReference type="Proteomes" id="UP000000763">
    <property type="component" value="Chromosome 4"/>
</dbReference>
<protein>
    <submittedName>
        <fullName evidence="2">OSJNBb0089B03.5 protein</fullName>
    </submittedName>
</protein>
<reference evidence="3" key="1">
    <citation type="journal article" date="2005" name="Nature">
        <title>The map-based sequence of the rice genome.</title>
        <authorList>
            <consortium name="International rice genome sequencing project (IRGSP)"/>
            <person name="Matsumoto T."/>
            <person name="Wu J."/>
            <person name="Kanamori H."/>
            <person name="Katayose Y."/>
            <person name="Fujisawa M."/>
            <person name="Namiki N."/>
            <person name="Mizuno H."/>
            <person name="Yamamoto K."/>
            <person name="Antonio B.A."/>
            <person name="Baba T."/>
            <person name="Sakata K."/>
            <person name="Nagamura Y."/>
            <person name="Aoki H."/>
            <person name="Arikawa K."/>
            <person name="Arita K."/>
            <person name="Bito T."/>
            <person name="Chiden Y."/>
            <person name="Fujitsuka N."/>
            <person name="Fukunaka R."/>
            <person name="Hamada M."/>
            <person name="Harada C."/>
            <person name="Hayashi A."/>
            <person name="Hijishita S."/>
            <person name="Honda M."/>
            <person name="Hosokawa S."/>
            <person name="Ichikawa Y."/>
            <person name="Idonuma A."/>
            <person name="Iijima M."/>
            <person name="Ikeda M."/>
            <person name="Ikeno M."/>
            <person name="Ito K."/>
            <person name="Ito S."/>
            <person name="Ito T."/>
            <person name="Ito Y."/>
            <person name="Ito Y."/>
            <person name="Iwabuchi A."/>
            <person name="Kamiya K."/>
            <person name="Karasawa W."/>
            <person name="Kurita K."/>
            <person name="Katagiri S."/>
            <person name="Kikuta A."/>
            <person name="Kobayashi H."/>
            <person name="Kobayashi N."/>
            <person name="Machita K."/>
            <person name="Maehara T."/>
            <person name="Masukawa M."/>
            <person name="Mizubayashi T."/>
            <person name="Mukai Y."/>
            <person name="Nagasaki H."/>
            <person name="Nagata Y."/>
            <person name="Naito S."/>
            <person name="Nakashima M."/>
            <person name="Nakama Y."/>
            <person name="Nakamichi Y."/>
            <person name="Nakamura M."/>
            <person name="Meguro A."/>
            <person name="Negishi M."/>
            <person name="Ohta I."/>
            <person name="Ohta T."/>
            <person name="Okamoto M."/>
            <person name="Ono N."/>
            <person name="Saji S."/>
            <person name="Sakaguchi M."/>
            <person name="Sakai K."/>
            <person name="Shibata M."/>
            <person name="Shimokawa T."/>
            <person name="Song J."/>
            <person name="Takazaki Y."/>
            <person name="Terasawa K."/>
            <person name="Tsugane M."/>
            <person name="Tsuji K."/>
            <person name="Ueda S."/>
            <person name="Waki K."/>
            <person name="Yamagata H."/>
            <person name="Yamamoto M."/>
            <person name="Yamamoto S."/>
            <person name="Yamane H."/>
            <person name="Yoshiki S."/>
            <person name="Yoshihara R."/>
            <person name="Yukawa K."/>
            <person name="Zhong H."/>
            <person name="Yano M."/>
            <person name="Yuan Q."/>
            <person name="Ouyang S."/>
            <person name="Liu J."/>
            <person name="Jones K.M."/>
            <person name="Gansberger K."/>
            <person name="Moffat K."/>
            <person name="Hill J."/>
            <person name="Bera J."/>
            <person name="Fadrosh D."/>
            <person name="Jin S."/>
            <person name="Johri S."/>
            <person name="Kim M."/>
            <person name="Overton L."/>
            <person name="Reardon M."/>
            <person name="Tsitrin T."/>
            <person name="Vuong H."/>
            <person name="Weaver B."/>
            <person name="Ciecko A."/>
            <person name="Tallon L."/>
            <person name="Jackson J."/>
            <person name="Pai G."/>
            <person name="Aken S.V."/>
            <person name="Utterback T."/>
            <person name="Reidmuller S."/>
            <person name="Feldblyum T."/>
            <person name="Hsiao J."/>
            <person name="Zismann V."/>
            <person name="Iobst S."/>
            <person name="de Vazeille A.R."/>
            <person name="Buell C.R."/>
            <person name="Ying K."/>
            <person name="Li Y."/>
            <person name="Lu T."/>
            <person name="Huang Y."/>
            <person name="Zhao Q."/>
            <person name="Feng Q."/>
            <person name="Zhang L."/>
            <person name="Zhu J."/>
            <person name="Weng Q."/>
            <person name="Mu J."/>
            <person name="Lu Y."/>
            <person name="Fan D."/>
            <person name="Liu Y."/>
            <person name="Guan J."/>
            <person name="Zhang Y."/>
            <person name="Yu S."/>
            <person name="Liu X."/>
            <person name="Zhang Y."/>
            <person name="Hong G."/>
            <person name="Han B."/>
            <person name="Choisne N."/>
            <person name="Demange N."/>
            <person name="Orjeda G."/>
            <person name="Samain S."/>
            <person name="Cattolico L."/>
            <person name="Pelletier E."/>
            <person name="Couloux A."/>
            <person name="Segurens B."/>
            <person name="Wincker P."/>
            <person name="D'Hont A."/>
            <person name="Scarpelli C."/>
            <person name="Weissenbach J."/>
            <person name="Salanoubat M."/>
            <person name="Quetier F."/>
            <person name="Yu Y."/>
            <person name="Kim H.R."/>
            <person name="Rambo T."/>
            <person name="Currie J."/>
            <person name="Collura K."/>
            <person name="Luo M."/>
            <person name="Yang T."/>
            <person name="Ammiraju J.S.S."/>
            <person name="Engler F."/>
            <person name="Soderlund C."/>
            <person name="Wing R.A."/>
            <person name="Palmer L.E."/>
            <person name="de la Bastide M."/>
            <person name="Spiegel L."/>
            <person name="Nascimento L."/>
            <person name="Zutavern T."/>
            <person name="O'Shaughnessy A."/>
            <person name="Dike S."/>
            <person name="Dedhia N."/>
            <person name="Preston R."/>
            <person name="Balija V."/>
            <person name="McCombie W.R."/>
            <person name="Chow T."/>
            <person name="Chen H."/>
            <person name="Chung M."/>
            <person name="Chen C."/>
            <person name="Shaw J."/>
            <person name="Wu H."/>
            <person name="Hsiao K."/>
            <person name="Chao Y."/>
            <person name="Chu M."/>
            <person name="Cheng C."/>
            <person name="Hour A."/>
            <person name="Lee P."/>
            <person name="Lin S."/>
            <person name="Lin Y."/>
            <person name="Liou J."/>
            <person name="Liu S."/>
            <person name="Hsing Y."/>
            <person name="Raghuvanshi S."/>
            <person name="Mohanty A."/>
            <person name="Bharti A.K."/>
            <person name="Gaur A."/>
            <person name="Gupta V."/>
            <person name="Kumar D."/>
            <person name="Ravi V."/>
            <person name="Vij S."/>
            <person name="Kapur A."/>
            <person name="Khurana P."/>
            <person name="Khurana P."/>
            <person name="Khurana J.P."/>
            <person name="Tyagi A.K."/>
            <person name="Gaikwad K."/>
            <person name="Singh A."/>
            <person name="Dalal V."/>
            <person name="Srivastava S."/>
            <person name="Dixit A."/>
            <person name="Pal A.K."/>
            <person name="Ghazi I.A."/>
            <person name="Yadav M."/>
            <person name="Pandit A."/>
            <person name="Bhargava A."/>
            <person name="Sureshbabu K."/>
            <person name="Batra K."/>
            <person name="Sharma T.R."/>
            <person name="Mohapatra T."/>
            <person name="Singh N.K."/>
            <person name="Messing J."/>
            <person name="Nelson A.B."/>
            <person name="Fuks G."/>
            <person name="Kavchok S."/>
            <person name="Keizer G."/>
            <person name="Linton E."/>
            <person name="Llaca V."/>
            <person name="Song R."/>
            <person name="Tanyolac B."/>
            <person name="Young S."/>
            <person name="Ho-Il K."/>
            <person name="Hahn J.H."/>
            <person name="Sangsakoo G."/>
            <person name="Vanavichit A."/>
            <person name="de Mattos Luiz.A.T."/>
            <person name="Zimmer P.D."/>
            <person name="Malone G."/>
            <person name="Dellagostin O."/>
            <person name="de Oliveira A.C."/>
            <person name="Bevan M."/>
            <person name="Bancroft I."/>
            <person name="Minx P."/>
            <person name="Cordum H."/>
            <person name="Wilson R."/>
            <person name="Cheng Z."/>
            <person name="Jin W."/>
            <person name="Jiang J."/>
            <person name="Leong S.A."/>
            <person name="Iwama H."/>
            <person name="Gojobori T."/>
            <person name="Itoh T."/>
            <person name="Niimura Y."/>
            <person name="Fujii Y."/>
            <person name="Habara T."/>
            <person name="Sakai H."/>
            <person name="Sato Y."/>
            <person name="Wilson G."/>
            <person name="Kumar K."/>
            <person name="McCouch S."/>
            <person name="Juretic N."/>
            <person name="Hoen D."/>
            <person name="Wright S."/>
            <person name="Bruskiewich R."/>
            <person name="Bureau T."/>
            <person name="Miyao A."/>
            <person name="Hirochika H."/>
            <person name="Nishikawa T."/>
            <person name="Kadowaki K."/>
            <person name="Sugiura M."/>
            <person name="Burr B."/>
            <person name="Sasaki T."/>
        </authorList>
    </citation>
    <scope>NUCLEOTIDE SEQUENCE [LARGE SCALE GENOMIC DNA]</scope>
    <source>
        <strain evidence="3">cv. Nipponbare</strain>
    </source>
</reference>
<feature type="coiled-coil region" evidence="1">
    <location>
        <begin position="177"/>
        <end position="204"/>
    </location>
</feature>
<name>Q7XNQ6_ORYSJ</name>
<proteinExistence type="predicted"/>
<evidence type="ECO:0000313" key="3">
    <source>
        <dbReference type="Proteomes" id="UP000000763"/>
    </source>
</evidence>
<evidence type="ECO:0000256" key="1">
    <source>
        <dbReference type="SAM" id="Coils"/>
    </source>
</evidence>